<evidence type="ECO:0000256" key="1">
    <source>
        <dbReference type="SAM" id="MobiDB-lite"/>
    </source>
</evidence>
<gene>
    <name evidence="2" type="ORF">EYF80_042190</name>
</gene>
<evidence type="ECO:0000313" key="2">
    <source>
        <dbReference type="EMBL" id="TNN47612.1"/>
    </source>
</evidence>
<protein>
    <submittedName>
        <fullName evidence="2">Uncharacterized protein</fullName>
    </submittedName>
</protein>
<accession>A0A4Z2G4V7</accession>
<evidence type="ECO:0000313" key="3">
    <source>
        <dbReference type="Proteomes" id="UP000314294"/>
    </source>
</evidence>
<sequence>MWESLRALESMVPVLVPGVPSPVPVPDVPVPSFPVPDVPVPSVPSPVPDPDVPVPNVPPAPGSPHPAAVPVCPSFLCSVAFPSSHSSPCLVTWSRSHRAPTIVVSSRAAGLSPVTSQRLKAPAKLDLVLSTIGWWLSEASLESELKQFLPYKVLIRWTGFLRSIKRHRREQFILVAVMHPSTSPSPPSLHGSISFNSSFHQLISTTRQGSPDDAVNLFVDVQFGQAAALRVVGHTDGHRLGALGNRHCDLEQLQKEQRREGEKSQRDTSQEKLKAESLLGHGDEPSQRPCTTQTGLRLKELSRRLQRQDYAGGGACNADISLKLFCGRVPAHSQRVLFPELTSASGIVEQLGPAGLALRSACDIREGAECGHWGLNADDWE</sequence>
<keyword evidence="3" id="KW-1185">Reference proteome</keyword>
<dbReference type="EMBL" id="SRLO01000733">
    <property type="protein sequence ID" value="TNN47612.1"/>
    <property type="molecule type" value="Genomic_DNA"/>
</dbReference>
<comment type="caution">
    <text evidence="2">The sequence shown here is derived from an EMBL/GenBank/DDBJ whole genome shotgun (WGS) entry which is preliminary data.</text>
</comment>
<name>A0A4Z2G4V7_9TELE</name>
<feature type="compositionally biased region" description="Basic and acidic residues" evidence="1">
    <location>
        <begin position="254"/>
        <end position="286"/>
    </location>
</feature>
<proteinExistence type="predicted"/>
<organism evidence="2 3">
    <name type="scientific">Liparis tanakae</name>
    <name type="common">Tanaka's snailfish</name>
    <dbReference type="NCBI Taxonomy" id="230148"/>
    <lineage>
        <taxon>Eukaryota</taxon>
        <taxon>Metazoa</taxon>
        <taxon>Chordata</taxon>
        <taxon>Craniata</taxon>
        <taxon>Vertebrata</taxon>
        <taxon>Euteleostomi</taxon>
        <taxon>Actinopterygii</taxon>
        <taxon>Neopterygii</taxon>
        <taxon>Teleostei</taxon>
        <taxon>Neoteleostei</taxon>
        <taxon>Acanthomorphata</taxon>
        <taxon>Eupercaria</taxon>
        <taxon>Perciformes</taxon>
        <taxon>Cottioidei</taxon>
        <taxon>Cottales</taxon>
        <taxon>Liparidae</taxon>
        <taxon>Liparis</taxon>
    </lineage>
</organism>
<dbReference type="AlphaFoldDB" id="A0A4Z2G4V7"/>
<feature type="region of interest" description="Disordered" evidence="1">
    <location>
        <begin position="254"/>
        <end position="293"/>
    </location>
</feature>
<dbReference type="Proteomes" id="UP000314294">
    <property type="component" value="Unassembled WGS sequence"/>
</dbReference>
<reference evidence="2 3" key="1">
    <citation type="submission" date="2019-03" db="EMBL/GenBank/DDBJ databases">
        <title>First draft genome of Liparis tanakae, snailfish: a comprehensive survey of snailfish specific genes.</title>
        <authorList>
            <person name="Kim W."/>
            <person name="Song I."/>
            <person name="Jeong J.-H."/>
            <person name="Kim D."/>
            <person name="Kim S."/>
            <person name="Ryu S."/>
            <person name="Song J.Y."/>
            <person name="Lee S.K."/>
        </authorList>
    </citation>
    <scope>NUCLEOTIDE SEQUENCE [LARGE SCALE GENOMIC DNA]</scope>
    <source>
        <tissue evidence="2">Muscle</tissue>
    </source>
</reference>